<keyword evidence="13" id="KW-1185">Reference proteome</keyword>
<evidence type="ECO:0000256" key="4">
    <source>
        <dbReference type="ARBA" id="ARBA00022475"/>
    </source>
</evidence>
<dbReference type="SUPFAM" id="SSF54523">
    <property type="entry name" value="Pili subunits"/>
    <property type="match status" value="1"/>
</dbReference>
<dbReference type="InterPro" id="IPR049031">
    <property type="entry name" value="T2SSK_SAM-like_1st"/>
</dbReference>
<keyword evidence="9 10" id="KW-0472">Membrane</keyword>
<dbReference type="Pfam" id="PF21687">
    <property type="entry name" value="T2SSK_1st"/>
    <property type="match status" value="1"/>
</dbReference>
<dbReference type="KEGG" id="pmai:CF386_03705"/>
<dbReference type="Proteomes" id="UP000242175">
    <property type="component" value="Chromosome large"/>
</dbReference>
<keyword evidence="7" id="KW-0653">Protein transport</keyword>
<evidence type="ECO:0000256" key="2">
    <source>
        <dbReference type="ARBA" id="ARBA00007246"/>
    </source>
</evidence>
<dbReference type="OrthoDB" id="9788973at2"/>
<evidence type="ECO:0000313" key="13">
    <source>
        <dbReference type="Proteomes" id="UP000242175"/>
    </source>
</evidence>
<feature type="transmembrane region" description="Helical" evidence="10">
    <location>
        <begin position="20"/>
        <end position="37"/>
    </location>
</feature>
<dbReference type="InterPro" id="IPR045584">
    <property type="entry name" value="Pilin-like"/>
</dbReference>
<evidence type="ECO:0000256" key="5">
    <source>
        <dbReference type="ARBA" id="ARBA00022519"/>
    </source>
</evidence>
<protein>
    <recommendedName>
        <fullName evidence="11">T2SS protein K first SAM-like domain-containing protein</fullName>
    </recommendedName>
</protein>
<dbReference type="InterPro" id="IPR038072">
    <property type="entry name" value="GspK_central_sf"/>
</dbReference>
<keyword evidence="6 10" id="KW-0812">Transmembrane</keyword>
<evidence type="ECO:0000259" key="11">
    <source>
        <dbReference type="Pfam" id="PF21687"/>
    </source>
</evidence>
<evidence type="ECO:0000256" key="8">
    <source>
        <dbReference type="ARBA" id="ARBA00022989"/>
    </source>
</evidence>
<dbReference type="GO" id="GO:0005886">
    <property type="term" value="C:plasma membrane"/>
    <property type="evidence" value="ECO:0007669"/>
    <property type="project" value="UniProtKB-SubCell"/>
</dbReference>
<proteinExistence type="inferred from homology"/>
<dbReference type="PANTHER" id="PTHR38831:SF1">
    <property type="entry name" value="TYPE II SECRETION SYSTEM PROTEIN K-RELATED"/>
    <property type="match status" value="1"/>
</dbReference>
<evidence type="ECO:0000256" key="10">
    <source>
        <dbReference type="SAM" id="Phobius"/>
    </source>
</evidence>
<keyword evidence="3" id="KW-0813">Transport</keyword>
<comment type="subcellular location">
    <subcellularLocation>
        <location evidence="1">Cell inner membrane</location>
    </subcellularLocation>
</comment>
<dbReference type="PIRSF" id="PIRSF002786">
    <property type="entry name" value="XcpX"/>
    <property type="match status" value="1"/>
</dbReference>
<evidence type="ECO:0000313" key="12">
    <source>
        <dbReference type="EMBL" id="ASK78200.1"/>
    </source>
</evidence>
<evidence type="ECO:0000256" key="6">
    <source>
        <dbReference type="ARBA" id="ARBA00022692"/>
    </source>
</evidence>
<evidence type="ECO:0000256" key="3">
    <source>
        <dbReference type="ARBA" id="ARBA00022448"/>
    </source>
</evidence>
<dbReference type="InterPro" id="IPR005628">
    <property type="entry name" value="GspK"/>
</dbReference>
<evidence type="ECO:0000256" key="7">
    <source>
        <dbReference type="ARBA" id="ARBA00022927"/>
    </source>
</evidence>
<sequence>MKKFIYYQKAKYDTETGGALILVLMLLVIVSASLLFLTKNFQQNFKKNKLYSAQQQSFWYALSIENLGLLSLRQTFEDNSNNINQSQIWASFNGITYDIDDSQLSISIKDMSSCFNINSFNINKQKTTTIPREISIYQDLLKLLEIDDDIVFSIWDFINLNPISVGDSVSESIYENNFPPFKSANRTLSDFSEIRVVDGMTSQKFKQMRLLSCAIPSDKLSININTLNTESAILLSAIYYPELTSEDAKKLLKIGLLMVGVVLMNF</sequence>
<reference evidence="12 13" key="1">
    <citation type="journal article" date="2016" name="Int. J. Syst. Evol. Microbiol.">
        <title>Paraphotobacterium marinum gen. nov., sp. nov., a member of the family Vibrionaceae, isolated from surface seawater.</title>
        <authorList>
            <person name="Huang Z."/>
            <person name="Dong C."/>
            <person name="Shao Z."/>
        </authorList>
    </citation>
    <scope>NUCLEOTIDE SEQUENCE [LARGE SCALE GENOMIC DNA]</scope>
    <source>
        <strain evidence="12 13">NSCS20N07D</strain>
    </source>
</reference>
<dbReference type="Gene3D" id="1.10.40.60">
    <property type="entry name" value="EpsJ-like"/>
    <property type="match status" value="1"/>
</dbReference>
<organism evidence="12 13">
    <name type="scientific">Paraphotobacterium marinum</name>
    <dbReference type="NCBI Taxonomy" id="1755811"/>
    <lineage>
        <taxon>Bacteria</taxon>
        <taxon>Pseudomonadati</taxon>
        <taxon>Pseudomonadota</taxon>
        <taxon>Gammaproteobacteria</taxon>
        <taxon>Vibrionales</taxon>
        <taxon>Vibrionaceae</taxon>
        <taxon>Paraphotobacterium</taxon>
    </lineage>
</organism>
<feature type="domain" description="T2SS protein K first SAM-like" evidence="11">
    <location>
        <begin position="113"/>
        <end position="216"/>
    </location>
</feature>
<evidence type="ECO:0000256" key="9">
    <source>
        <dbReference type="ARBA" id="ARBA00023136"/>
    </source>
</evidence>
<comment type="similarity">
    <text evidence="2">Belongs to the GSP K family.</text>
</comment>
<dbReference type="PANTHER" id="PTHR38831">
    <property type="entry name" value="TYPE II SECRETION SYSTEM PROTEIN K"/>
    <property type="match status" value="1"/>
</dbReference>
<name>A0A220VD30_9GAMM</name>
<dbReference type="Gene3D" id="3.30.1300.30">
    <property type="entry name" value="GSPII I/J protein-like"/>
    <property type="match status" value="1"/>
</dbReference>
<gene>
    <name evidence="12" type="ORF">CF386_03705</name>
</gene>
<dbReference type="SUPFAM" id="SSF158544">
    <property type="entry name" value="GspK insert domain-like"/>
    <property type="match status" value="2"/>
</dbReference>
<accession>A0A220VD30</accession>
<keyword evidence="8 10" id="KW-1133">Transmembrane helix</keyword>
<dbReference type="NCBIfam" id="NF037980">
    <property type="entry name" value="T2SS_GspK"/>
    <property type="match status" value="1"/>
</dbReference>
<dbReference type="RefSeq" id="WP_089073109.1">
    <property type="nucleotide sequence ID" value="NZ_CP022355.1"/>
</dbReference>
<dbReference type="GO" id="GO:0009306">
    <property type="term" value="P:protein secretion"/>
    <property type="evidence" value="ECO:0007669"/>
    <property type="project" value="InterPro"/>
</dbReference>
<dbReference type="AlphaFoldDB" id="A0A220VD30"/>
<evidence type="ECO:0000256" key="1">
    <source>
        <dbReference type="ARBA" id="ARBA00004533"/>
    </source>
</evidence>
<dbReference type="EMBL" id="CP022355">
    <property type="protein sequence ID" value="ASK78200.1"/>
    <property type="molecule type" value="Genomic_DNA"/>
</dbReference>
<keyword evidence="5" id="KW-0997">Cell inner membrane</keyword>
<keyword evidence="4" id="KW-1003">Cell membrane</keyword>